<keyword evidence="7" id="KW-0547">Nucleotide-binding</keyword>
<dbReference type="Gene3D" id="3.40.50.620">
    <property type="entry name" value="HUPs"/>
    <property type="match status" value="1"/>
</dbReference>
<comment type="pathway">
    <text evidence="2">Cofactor biosynthesis; NAD(+) biosynthesis; deamido-NAD(+) from nicotinate D-ribonucleotide: step 1/1.</text>
</comment>
<keyword evidence="5" id="KW-0808">Transferase</keyword>
<evidence type="ECO:0000256" key="9">
    <source>
        <dbReference type="ARBA" id="ARBA00023027"/>
    </source>
</evidence>
<reference evidence="12" key="1">
    <citation type="submission" date="2017-05" db="EMBL/GenBank/DDBJ databases">
        <authorList>
            <person name="Varghese N."/>
            <person name="Submissions S."/>
        </authorList>
    </citation>
    <scope>NUCLEOTIDE SEQUENCE</scope>
    <source>
        <strain evidence="12">Su22</strain>
    </source>
</reference>
<keyword evidence="8" id="KW-0067">ATP-binding</keyword>
<dbReference type="GO" id="GO:0004515">
    <property type="term" value="F:nicotinate-nucleotide adenylyltransferase activity"/>
    <property type="evidence" value="ECO:0007669"/>
    <property type="project" value="UniProtKB-EC"/>
</dbReference>
<comment type="caution">
    <text evidence="12">The sequence shown here is derived from an EMBL/GenBank/DDBJ whole genome shotgun (WGS) entry which is preliminary data.</text>
</comment>
<dbReference type="PANTHER" id="PTHR39321">
    <property type="entry name" value="NICOTINATE-NUCLEOTIDE ADENYLYLTRANSFERASE-RELATED"/>
    <property type="match status" value="1"/>
</dbReference>
<gene>
    <name evidence="12" type="ORF">SAMN06296020_10116</name>
</gene>
<dbReference type="EMBL" id="FXUF01000001">
    <property type="protein sequence ID" value="SMP37771.1"/>
    <property type="molecule type" value="Genomic_DNA"/>
</dbReference>
<evidence type="ECO:0000256" key="1">
    <source>
        <dbReference type="ARBA" id="ARBA00002324"/>
    </source>
</evidence>
<keyword evidence="13" id="KW-1185">Reference proteome</keyword>
<keyword evidence="9" id="KW-0520">NAD</keyword>
<name>A0AA46AHB8_9CLOT</name>
<sequence length="1634" mass="191901">MKTSHDFYQLIKQHWTQPDLLQQTDSSIDLIFSFLENETFSGKLEAMISKNHFTCRDVQKLCEPMLQTMWAEAFPEDPLYYIYQFALSKSFPDAVETKLDSRLDSGCLFYLEALRATLSIQQEHDSASFQARYPLQLEFQSDDNQNEYSREYRRFIRAFKNEYVIEMMKLNFEVTQHNTMDHVSGVHFLAMRIAKQLHEFGIPVDLGKISGAAAGHDLGKYGCRSFENKRVAYLHYYYTELWFKSRDIFNIGHIALNHSVWDLELENLPLESLILIYSDFRVKNSKNKKNQYEMSYFSLSDSFSVILSKLDNVDAEKEKRYIRVYAKLKDFEDYMIDLGVQVDPEKPIGISARSRKKYFSLMQGHEITQNLKYLAIQHNIHLLYKFRDEDSLSEIIEIVRNEKNDKIFREYLGLFEEYTAYLTQKQKIVTLRFLYEKLTHPEEDIRRQCAELIGQIISCFDENYRKEVPEDVKLPMPDITSFDLLREYMKLFLYPDHKITDLHAYWIRYSLKHMLIKLLSRCEQKFISLYKEILLEFFEESKNIHEQPDIHLLNTIKGIPVFPGDPSLAVFFDYVIFSLSNHRLEDLENVDLRMSILESIYYLVDFFADDSDAVQKIRHLFTDKPNKSQVPAENYLMFKLAKKLFTEEKMITPYHEFYELDIHKVPDIHLTNLKSATNWVTKRIHVELLQEYLEQNPTLNKLYTAMHYCNLLKVSSVESVRIQAGESLVKLFPHLPLEQRNDVAIELLRALEIDGAQHTKYIPDYLGQIIIYLQPVELDEMITDLNEKLKQSNTEINSLLMKTIGIFIENYPRYREFFQETDEGYEYRLQKMLGILLNGLVHHQLQIQQISFSVLGKDVFGSNKLSLPEKYQLFLMTAKKILTLSKETEDHELLFLTNSSGLNHLYRFISDYAFFHKTIEIPTPERVAFFPGSFDPFTLGHKAITKAIRNLGYEVYLAVDEFSWSKRTQPNLIRKNIINMSIADELDIYLYPEELPVNLANPKDLRHLNNNFPNSSVHLVAGSDVLINASAYSDPANEYIFSFPHIVFERRNASYSPDSHARLNKVLEALHHPSVRLNLPTQYEEISSTQIRNYIDENRDISRMIDPLAQHLIYKRNLYRNEPQYKSMIQTISLDVDIRDHVTYELINNIVSTFHQNYTYSFKNIEQVFSKPNGRLILIRDVNQNGRILAYAALHWIPSEQIFQEFRDRNISQHIREHYSGRIILIDGIFSVKDHPFENLNQVILTETLTYCLKNDYGYAIYQNKIDEHTPDEVDEILKLHGFSELSFTPTAQPVYTVDMSNPCTLNLDIMTIIKEPFKSNQHVQNVINRTRHRMQQVLTELYPGHLLLSFDRSIIDETLIKKICHENEIPPVPLSPRRMGESMCVPFGNVLNRSIVPNTITKSLHTEKMFDPDMKHFTIRSFPYYLDLKHQIRMIKSFNRPVILVDDLLNKGYRIRALDPLLNEEKLEVKKIIVGILSGRGKELMEIQNRAVDSAYFIPKLRLWFNEALLYPYIGGDYLWRGEYPKSNLLPSINLILPYTSPAFIKGVTNRQLYNMSEVSILNAIEILTVLEKEYQKLYERKLTLALLGEVFIYPRYPDNGPYMEYDFSISASEHLKKDLELLKRLELMVITS</sequence>
<keyword evidence="4" id="KW-0662">Pyridine nucleotide biosynthesis</keyword>
<evidence type="ECO:0000313" key="12">
    <source>
        <dbReference type="EMBL" id="SMP37771.1"/>
    </source>
</evidence>
<accession>A0AA46AHB8</accession>
<dbReference type="Proteomes" id="UP001158066">
    <property type="component" value="Unassembled WGS sequence"/>
</dbReference>
<dbReference type="InterPro" id="IPR016024">
    <property type="entry name" value="ARM-type_fold"/>
</dbReference>
<keyword evidence="6 12" id="KW-0548">Nucleotidyltransferase</keyword>
<dbReference type="SUPFAM" id="SSF52374">
    <property type="entry name" value="Nucleotidylyl transferase"/>
    <property type="match status" value="1"/>
</dbReference>
<dbReference type="SUPFAM" id="SSF48371">
    <property type="entry name" value="ARM repeat"/>
    <property type="match status" value="1"/>
</dbReference>
<evidence type="ECO:0000256" key="5">
    <source>
        <dbReference type="ARBA" id="ARBA00022679"/>
    </source>
</evidence>
<evidence type="ECO:0000259" key="11">
    <source>
        <dbReference type="Pfam" id="PF01467"/>
    </source>
</evidence>
<comment type="function">
    <text evidence="1">Catalyzes the reversible adenylation of nicotinate mononucleotide (NaMN) to nicotinic acid adenine dinucleotide (NaAD).</text>
</comment>
<dbReference type="RefSeq" id="WP_283407385.1">
    <property type="nucleotide sequence ID" value="NZ_FXUF01000001.1"/>
</dbReference>
<dbReference type="GO" id="GO:0009435">
    <property type="term" value="P:NAD+ biosynthetic process"/>
    <property type="evidence" value="ECO:0007669"/>
    <property type="project" value="InterPro"/>
</dbReference>
<evidence type="ECO:0000256" key="4">
    <source>
        <dbReference type="ARBA" id="ARBA00022642"/>
    </source>
</evidence>
<dbReference type="GO" id="GO:0005524">
    <property type="term" value="F:ATP binding"/>
    <property type="evidence" value="ECO:0007669"/>
    <property type="project" value="UniProtKB-KW"/>
</dbReference>
<dbReference type="Pfam" id="PF01467">
    <property type="entry name" value="CTP_transf_like"/>
    <property type="match status" value="1"/>
</dbReference>
<dbReference type="InterPro" id="IPR005248">
    <property type="entry name" value="NadD/NMNAT"/>
</dbReference>
<evidence type="ECO:0000256" key="3">
    <source>
        <dbReference type="ARBA" id="ARBA00012389"/>
    </source>
</evidence>
<dbReference type="PANTHER" id="PTHR39321:SF3">
    <property type="entry name" value="PHOSPHOPANTETHEINE ADENYLYLTRANSFERASE"/>
    <property type="match status" value="1"/>
</dbReference>
<evidence type="ECO:0000256" key="6">
    <source>
        <dbReference type="ARBA" id="ARBA00022695"/>
    </source>
</evidence>
<evidence type="ECO:0000256" key="10">
    <source>
        <dbReference type="ARBA" id="ARBA00048721"/>
    </source>
</evidence>
<feature type="domain" description="Cytidyltransferase-like" evidence="11">
    <location>
        <begin position="929"/>
        <end position="1093"/>
    </location>
</feature>
<evidence type="ECO:0000256" key="2">
    <source>
        <dbReference type="ARBA" id="ARBA00005019"/>
    </source>
</evidence>
<proteinExistence type="predicted"/>
<evidence type="ECO:0000313" key="13">
    <source>
        <dbReference type="Proteomes" id="UP001158066"/>
    </source>
</evidence>
<dbReference type="InterPro" id="IPR014729">
    <property type="entry name" value="Rossmann-like_a/b/a_fold"/>
</dbReference>
<dbReference type="SUPFAM" id="SSF109604">
    <property type="entry name" value="HD-domain/PDEase-like"/>
    <property type="match status" value="1"/>
</dbReference>
<evidence type="ECO:0000256" key="7">
    <source>
        <dbReference type="ARBA" id="ARBA00022741"/>
    </source>
</evidence>
<protein>
    <recommendedName>
        <fullName evidence="3">nicotinate-nucleotide adenylyltransferase</fullName>
        <ecNumber evidence="3">2.7.7.18</ecNumber>
    </recommendedName>
</protein>
<evidence type="ECO:0000256" key="8">
    <source>
        <dbReference type="ARBA" id="ARBA00022840"/>
    </source>
</evidence>
<dbReference type="InterPro" id="IPR004821">
    <property type="entry name" value="Cyt_trans-like"/>
</dbReference>
<organism evidence="12 13">
    <name type="scientific">Anoxynatronum buryatiense</name>
    <dbReference type="NCBI Taxonomy" id="489973"/>
    <lineage>
        <taxon>Bacteria</taxon>
        <taxon>Bacillati</taxon>
        <taxon>Bacillota</taxon>
        <taxon>Clostridia</taxon>
        <taxon>Eubacteriales</taxon>
        <taxon>Clostridiaceae</taxon>
        <taxon>Anoxynatronum</taxon>
    </lineage>
</organism>
<comment type="catalytic activity">
    <reaction evidence="10">
        <text>nicotinate beta-D-ribonucleotide + ATP + H(+) = deamido-NAD(+) + diphosphate</text>
        <dbReference type="Rhea" id="RHEA:22860"/>
        <dbReference type="ChEBI" id="CHEBI:15378"/>
        <dbReference type="ChEBI" id="CHEBI:30616"/>
        <dbReference type="ChEBI" id="CHEBI:33019"/>
        <dbReference type="ChEBI" id="CHEBI:57502"/>
        <dbReference type="ChEBI" id="CHEBI:58437"/>
        <dbReference type="EC" id="2.7.7.18"/>
    </reaction>
</comment>
<dbReference type="EC" id="2.7.7.18" evidence="3"/>